<evidence type="ECO:0000313" key="4">
    <source>
        <dbReference type="Proteomes" id="UP000250321"/>
    </source>
</evidence>
<dbReference type="EMBL" id="PJQY01003545">
    <property type="protein sequence ID" value="PQM36479.1"/>
    <property type="molecule type" value="Genomic_DNA"/>
</dbReference>
<dbReference type="InterPro" id="IPR039391">
    <property type="entry name" value="Phytocyanin-like"/>
</dbReference>
<dbReference type="SUPFAM" id="SSF49503">
    <property type="entry name" value="Cupredoxins"/>
    <property type="match status" value="1"/>
</dbReference>
<accession>A0A314UNY8</accession>
<feature type="signal peptide" evidence="1">
    <location>
        <begin position="1"/>
        <end position="30"/>
    </location>
</feature>
<dbReference type="GO" id="GO:0005886">
    <property type="term" value="C:plasma membrane"/>
    <property type="evidence" value="ECO:0007669"/>
    <property type="project" value="TreeGrafter"/>
</dbReference>
<reference evidence="3 4" key="1">
    <citation type="submission" date="2018-02" db="EMBL/GenBank/DDBJ databases">
        <title>Draft genome of wild Prunus yedoensis var. nudiflora.</title>
        <authorList>
            <person name="Baek S."/>
            <person name="Kim J.-H."/>
            <person name="Choi K."/>
            <person name="Kim G.-B."/>
            <person name="Cho A."/>
            <person name="Jang H."/>
            <person name="Shin C.-H."/>
            <person name="Yu H.-J."/>
            <person name="Mun J.-H."/>
        </authorList>
    </citation>
    <scope>NUCLEOTIDE SEQUENCE [LARGE SCALE GENOMIC DNA]</scope>
    <source>
        <strain evidence="4">cv. Jeju island</strain>
        <tissue evidence="3">Leaf</tissue>
    </source>
</reference>
<dbReference type="PANTHER" id="PTHR33021:SF9">
    <property type="entry name" value="PUTATIVE, EXPRESSED-RELATED"/>
    <property type="match status" value="1"/>
</dbReference>
<dbReference type="InterPro" id="IPR008972">
    <property type="entry name" value="Cupredoxin"/>
</dbReference>
<evidence type="ECO:0000313" key="3">
    <source>
        <dbReference type="EMBL" id="PQM36479.1"/>
    </source>
</evidence>
<dbReference type="STRING" id="2094558.A0A314UNY8"/>
<dbReference type="Pfam" id="PF02298">
    <property type="entry name" value="Cu_bind_like"/>
    <property type="match status" value="1"/>
</dbReference>
<gene>
    <name evidence="3" type="ORF">Pyn_13477</name>
</gene>
<sequence length="118" mass="12734">MGQRRGSAGVGVVLMMCLSLLLLHSEWAEARSYTVGDAGGWTFNVAGWPKGKPFKAGDVLVFNYASSAHNVVAVNKLGIRHVAVQELPKCFRLEKIRSSLLKDRTSSFAISQATANLA</sequence>
<dbReference type="GO" id="GO:0009055">
    <property type="term" value="F:electron transfer activity"/>
    <property type="evidence" value="ECO:0007669"/>
    <property type="project" value="InterPro"/>
</dbReference>
<dbReference type="Gene3D" id="2.60.40.420">
    <property type="entry name" value="Cupredoxins - blue copper proteins"/>
    <property type="match status" value="1"/>
</dbReference>
<dbReference type="PROSITE" id="PS51485">
    <property type="entry name" value="PHYTOCYANIN"/>
    <property type="match status" value="1"/>
</dbReference>
<keyword evidence="1" id="KW-0732">Signal</keyword>
<name>A0A314UNY8_PRUYE</name>
<evidence type="ECO:0000256" key="1">
    <source>
        <dbReference type="SAM" id="SignalP"/>
    </source>
</evidence>
<feature type="chain" id="PRO_5016373134" evidence="1">
    <location>
        <begin position="31"/>
        <end position="118"/>
    </location>
</feature>
<comment type="caution">
    <text evidence="3">The sequence shown here is derived from an EMBL/GenBank/DDBJ whole genome shotgun (WGS) entry which is preliminary data.</text>
</comment>
<dbReference type="AlphaFoldDB" id="A0A314UNY8"/>
<organism evidence="3 4">
    <name type="scientific">Prunus yedoensis var. nudiflora</name>
    <dbReference type="NCBI Taxonomy" id="2094558"/>
    <lineage>
        <taxon>Eukaryota</taxon>
        <taxon>Viridiplantae</taxon>
        <taxon>Streptophyta</taxon>
        <taxon>Embryophyta</taxon>
        <taxon>Tracheophyta</taxon>
        <taxon>Spermatophyta</taxon>
        <taxon>Magnoliopsida</taxon>
        <taxon>eudicotyledons</taxon>
        <taxon>Gunneridae</taxon>
        <taxon>Pentapetalae</taxon>
        <taxon>rosids</taxon>
        <taxon>fabids</taxon>
        <taxon>Rosales</taxon>
        <taxon>Rosaceae</taxon>
        <taxon>Amygdaloideae</taxon>
        <taxon>Amygdaleae</taxon>
        <taxon>Prunus</taxon>
    </lineage>
</organism>
<evidence type="ECO:0000259" key="2">
    <source>
        <dbReference type="PROSITE" id="PS51485"/>
    </source>
</evidence>
<protein>
    <submittedName>
        <fullName evidence="3">Basic blue protein-like</fullName>
    </submittedName>
</protein>
<dbReference type="InterPro" id="IPR003245">
    <property type="entry name" value="Phytocyanin_dom"/>
</dbReference>
<feature type="domain" description="Phytocyanin" evidence="2">
    <location>
        <begin position="31"/>
        <end position="118"/>
    </location>
</feature>
<dbReference type="PANTHER" id="PTHR33021">
    <property type="entry name" value="BLUE COPPER PROTEIN"/>
    <property type="match status" value="1"/>
</dbReference>
<dbReference type="OrthoDB" id="1934652at2759"/>
<dbReference type="Proteomes" id="UP000250321">
    <property type="component" value="Unassembled WGS sequence"/>
</dbReference>
<proteinExistence type="predicted"/>
<keyword evidence="4" id="KW-1185">Reference proteome</keyword>